<evidence type="ECO:0000313" key="3">
    <source>
        <dbReference type="Proteomes" id="UP000031549"/>
    </source>
</evidence>
<sequence>MKPPTSSTPSNLEIQDTGIGIVPKEIDILLQAFGQTETGRQSQQGTRLGLAISHKYVHKYY</sequence>
<reference evidence="2 3" key="1">
    <citation type="journal article" date="2015" name="Genome Announc.">
        <title>Draft Genome Sequence of Cyanobacterium Hassallia byssoidea Strain VB512170, Isolated from Monuments in India.</title>
        <authorList>
            <person name="Singh D."/>
            <person name="Chandrababunaidu M.M."/>
            <person name="Panda A."/>
            <person name="Sen D."/>
            <person name="Bhattacharyya S."/>
            <person name="Adhikary S.P."/>
            <person name="Tripathy S."/>
        </authorList>
    </citation>
    <scope>NUCLEOTIDE SEQUENCE [LARGE SCALE GENOMIC DNA]</scope>
    <source>
        <strain evidence="2 3">VB512170</strain>
    </source>
</reference>
<organism evidence="2 3">
    <name type="scientific">Hassallia byssoidea VB512170</name>
    <dbReference type="NCBI Taxonomy" id="1304833"/>
    <lineage>
        <taxon>Bacteria</taxon>
        <taxon>Bacillati</taxon>
        <taxon>Cyanobacteriota</taxon>
        <taxon>Cyanophyceae</taxon>
        <taxon>Nostocales</taxon>
        <taxon>Tolypothrichaceae</taxon>
        <taxon>Hassallia</taxon>
    </lineage>
</organism>
<gene>
    <name evidence="2" type="ORF">PI95_024425</name>
</gene>
<dbReference type="Pfam" id="PF02518">
    <property type="entry name" value="HATPase_c"/>
    <property type="match status" value="1"/>
</dbReference>
<dbReference type="InterPro" id="IPR003594">
    <property type="entry name" value="HATPase_dom"/>
</dbReference>
<dbReference type="AlphaFoldDB" id="A0A846HF92"/>
<comment type="caution">
    <text evidence="2">The sequence shown here is derived from an EMBL/GenBank/DDBJ whole genome shotgun (WGS) entry which is preliminary data.</text>
</comment>
<dbReference type="InterPro" id="IPR036890">
    <property type="entry name" value="HATPase_C_sf"/>
</dbReference>
<keyword evidence="2" id="KW-0547">Nucleotide-binding</keyword>
<accession>A0A846HF92</accession>
<dbReference type="GO" id="GO:0005524">
    <property type="term" value="F:ATP binding"/>
    <property type="evidence" value="ECO:0007669"/>
    <property type="project" value="UniProtKB-KW"/>
</dbReference>
<dbReference type="SUPFAM" id="SSF55874">
    <property type="entry name" value="ATPase domain of HSP90 chaperone/DNA topoisomerase II/histidine kinase"/>
    <property type="match status" value="1"/>
</dbReference>
<evidence type="ECO:0000259" key="1">
    <source>
        <dbReference type="Pfam" id="PF02518"/>
    </source>
</evidence>
<evidence type="ECO:0000313" key="2">
    <source>
        <dbReference type="EMBL" id="NEU75618.1"/>
    </source>
</evidence>
<name>A0A846HF92_9CYAN</name>
<keyword evidence="2" id="KW-0067">ATP-binding</keyword>
<dbReference type="EMBL" id="JTCM02000075">
    <property type="protein sequence ID" value="NEU75618.1"/>
    <property type="molecule type" value="Genomic_DNA"/>
</dbReference>
<feature type="domain" description="Histidine kinase/HSP90-like ATPase" evidence="1">
    <location>
        <begin position="12"/>
        <end position="58"/>
    </location>
</feature>
<dbReference type="Proteomes" id="UP000031549">
    <property type="component" value="Unassembled WGS sequence"/>
</dbReference>
<dbReference type="Gene3D" id="3.30.565.10">
    <property type="entry name" value="Histidine kinase-like ATPase, C-terminal domain"/>
    <property type="match status" value="1"/>
</dbReference>
<proteinExistence type="predicted"/>
<keyword evidence="3" id="KW-1185">Reference proteome</keyword>
<protein>
    <submittedName>
        <fullName evidence="2">ATP-binding protein</fullName>
    </submittedName>
</protein>